<dbReference type="AlphaFoldDB" id="A0A431U4V7"/>
<keyword evidence="3" id="KW-1185">Reference proteome</keyword>
<reference evidence="2 3" key="1">
    <citation type="submission" date="2018-12" db="EMBL/GenBank/DDBJ databases">
        <title>Hymenobacter gummosus sp. nov., isolated from a spring.</title>
        <authorList>
            <person name="Nie L."/>
        </authorList>
    </citation>
    <scope>NUCLEOTIDE SEQUENCE [LARGE SCALE GENOMIC DNA]</scope>
    <source>
        <strain evidence="2 3">KCTC 52166</strain>
    </source>
</reference>
<protein>
    <submittedName>
        <fullName evidence="2">Uncharacterized protein</fullName>
    </submittedName>
</protein>
<name>A0A431U4V7_9BACT</name>
<comment type="caution">
    <text evidence="2">The sequence shown here is derived from an EMBL/GenBank/DDBJ whole genome shotgun (WGS) entry which is preliminary data.</text>
</comment>
<dbReference type="EMBL" id="RXOF01000003">
    <property type="protein sequence ID" value="RTQ51392.1"/>
    <property type="molecule type" value="Genomic_DNA"/>
</dbReference>
<evidence type="ECO:0000313" key="3">
    <source>
        <dbReference type="Proteomes" id="UP000282184"/>
    </source>
</evidence>
<gene>
    <name evidence="2" type="ORF">EJV47_06190</name>
</gene>
<organism evidence="2 3">
    <name type="scientific">Hymenobacter gummosus</name>
    <dbReference type="NCBI Taxonomy" id="1776032"/>
    <lineage>
        <taxon>Bacteria</taxon>
        <taxon>Pseudomonadati</taxon>
        <taxon>Bacteroidota</taxon>
        <taxon>Cytophagia</taxon>
        <taxon>Cytophagales</taxon>
        <taxon>Hymenobacteraceae</taxon>
        <taxon>Hymenobacter</taxon>
    </lineage>
</organism>
<sequence length="774" mass="84383">MPTDLRLFGIRHHGPGSTASLLKALDEYQPDVVLLECPADGEAALALTANAALQPPVALLLYNPKQHRQATFLPFAYFSPEWQTARWCQQHGAHLRCFDLPMSLRFALPDAVEQLPGTAEPVAMEAEVTAAPEDAEPASPGSPSPFSERGAGGEATWQYDPIAHLARLDGYTDGERWWEARIEHSAGHADAFDVVLQMMTALREELAQPESEETLLREAYMRETLRATLRQGYQRVAVVCGAWHAPVLRLEGLPGFAKDDKARLKGLGKVKTEATWVPWTYERLARQSGYGAGVLSPAWYELLFEQPHETVVTHWMVRAAHLLRAQQLDASSAHAIGGVRLAEALAAVRGLALPGIEELEEAAVSIFGGGYAEALSLVHQQLVIGEKLGEVPEEVPASPLQQDLALQQKTLRLKPEAGAKTLSLDLRKDLDLGRSHLLHRLTLLGIAWGEEQGVTGKSGTFHEVWELQWRPALVLQVLEAGRWGNTLLAAACGAARHQAQQATDLGQLSQLLHQALQADLAPALPALVARLETLSADTHDVARLLTALPPLVSVLRYGNVRRTDATQVAQVVHHLVPRLCISLPLAVTGLDVDAARPLLTLIEAAHQALARLPEEALQQPWREALAVVARQPRSSGLLAGAATRLLFDAQQLSFDDTARLLGLALAPAQPTEYATAWIEGFLRGSGLLLIHNRQLFDLLDQWLGQLPEEVFQETVPLLRRAFTDFSPPERQQVLALAVSGPAPAAAAATVEFDLARSQRVVPVLRELLGLRELA</sequence>
<proteinExistence type="predicted"/>
<dbReference type="PANTHER" id="PTHR30634">
    <property type="entry name" value="OUTER MEMBRANE LOLAB LIPOPROTEIN INSERTION APPARATUS"/>
    <property type="match status" value="1"/>
</dbReference>
<dbReference type="PANTHER" id="PTHR30634:SF14">
    <property type="match status" value="1"/>
</dbReference>
<dbReference type="InterPro" id="IPR043737">
    <property type="entry name" value="DUF5682"/>
</dbReference>
<dbReference type="OrthoDB" id="9768066at2"/>
<evidence type="ECO:0000256" key="1">
    <source>
        <dbReference type="SAM" id="MobiDB-lite"/>
    </source>
</evidence>
<dbReference type="Pfam" id="PF18934">
    <property type="entry name" value="DUF5682"/>
    <property type="match status" value="1"/>
</dbReference>
<dbReference type="RefSeq" id="WP_126692285.1">
    <property type="nucleotide sequence ID" value="NZ_RXOF01000003.1"/>
</dbReference>
<dbReference type="InterPro" id="IPR050458">
    <property type="entry name" value="LolB"/>
</dbReference>
<feature type="region of interest" description="Disordered" evidence="1">
    <location>
        <begin position="128"/>
        <end position="153"/>
    </location>
</feature>
<evidence type="ECO:0000313" key="2">
    <source>
        <dbReference type="EMBL" id="RTQ51392.1"/>
    </source>
</evidence>
<dbReference type="Proteomes" id="UP000282184">
    <property type="component" value="Unassembled WGS sequence"/>
</dbReference>
<accession>A0A431U4V7</accession>